<keyword evidence="2" id="KW-1185">Reference proteome</keyword>
<reference evidence="2" key="3">
    <citation type="journal article" date="2017" name="Plant Physiol. Biochem.">
        <title>Differential oxidative and antioxidative response of duckweed Lemna minor toward plant growth promoting/inhibiting bacteria.</title>
        <authorList>
            <person name="Ishizawa H."/>
            <person name="Kuroda M."/>
            <person name="Morikawa M."/>
            <person name="Ike M."/>
        </authorList>
    </citation>
    <scope>NUCLEOTIDE SEQUENCE [LARGE SCALE GENOMIC DNA]</scope>
    <source>
        <strain evidence="2">H3</strain>
    </source>
</reference>
<organism evidence="1 2">
    <name type="scientific">Aquitalea magnusonii</name>
    <dbReference type="NCBI Taxonomy" id="332411"/>
    <lineage>
        <taxon>Bacteria</taxon>
        <taxon>Pseudomonadati</taxon>
        <taxon>Pseudomonadota</taxon>
        <taxon>Betaproteobacteria</taxon>
        <taxon>Neisseriales</taxon>
        <taxon>Chromobacteriaceae</taxon>
        <taxon>Aquitalea</taxon>
    </lineage>
</organism>
<gene>
    <name evidence="1" type="ORF">DLM_4295</name>
</gene>
<dbReference type="Proteomes" id="UP000198290">
    <property type="component" value="Chromosome"/>
</dbReference>
<reference evidence="1 2" key="2">
    <citation type="journal article" date="2017" name="Genome Announc.">
        <title>Draft genome sequence of Aquitalea magnusonii strain H3, a plant growth-promoting bacterium of duckweed Lemna minor.</title>
        <authorList>
            <person name="Ishizawa H."/>
            <person name="Kuroda M."/>
            <person name="Ike M."/>
        </authorList>
    </citation>
    <scope>NUCLEOTIDE SEQUENCE [LARGE SCALE GENOMIC DNA]</scope>
    <source>
        <strain evidence="1 2">H3</strain>
    </source>
</reference>
<reference evidence="2" key="1">
    <citation type="journal article" date="2017" name="Biotechnol. Biofuels">
        <title>Evaluation of environmental bacterial communities as a factor affecting the growth of duckweed Lemna minor.</title>
        <authorList>
            <person name="Ishizawa H."/>
            <person name="Kuroda M."/>
            <person name="Morikawa M."/>
            <person name="Ike M."/>
        </authorList>
    </citation>
    <scope>NUCLEOTIDE SEQUENCE [LARGE SCALE GENOMIC DNA]</scope>
    <source>
        <strain evidence="2">H3</strain>
    </source>
</reference>
<dbReference type="EMBL" id="AP018823">
    <property type="protein sequence ID" value="BBF87867.1"/>
    <property type="molecule type" value="Genomic_DNA"/>
</dbReference>
<dbReference type="AlphaFoldDB" id="A0A3G9GW74"/>
<sequence length="41" mass="4236">MRICSHVSSSSTWRAGAHPDCGSAAGHLPAGHALLSLDNTY</sequence>
<evidence type="ECO:0000313" key="1">
    <source>
        <dbReference type="EMBL" id="BBF87867.1"/>
    </source>
</evidence>
<evidence type="ECO:0000313" key="2">
    <source>
        <dbReference type="Proteomes" id="UP000198290"/>
    </source>
</evidence>
<name>A0A3G9GW74_9NEIS</name>
<proteinExistence type="predicted"/>
<protein>
    <submittedName>
        <fullName evidence="1">Uncharacterized protein</fullName>
    </submittedName>
</protein>
<accession>A0A3G9GW74</accession>
<dbReference type="KEGG" id="amah:DLM_4295"/>